<feature type="region of interest" description="Disordered" evidence="2">
    <location>
        <begin position="153"/>
        <end position="214"/>
    </location>
</feature>
<keyword evidence="4" id="KW-1185">Reference proteome</keyword>
<accession>A0ABQ8KMC7</accession>
<evidence type="ECO:0000256" key="2">
    <source>
        <dbReference type="SAM" id="MobiDB-lite"/>
    </source>
</evidence>
<dbReference type="Proteomes" id="UP000814176">
    <property type="component" value="Unassembled WGS sequence"/>
</dbReference>
<name>A0ABQ8KMC7_9APHY</name>
<organism evidence="3 4">
    <name type="scientific">Rhodofomes roseus</name>
    <dbReference type="NCBI Taxonomy" id="34475"/>
    <lineage>
        <taxon>Eukaryota</taxon>
        <taxon>Fungi</taxon>
        <taxon>Dikarya</taxon>
        <taxon>Basidiomycota</taxon>
        <taxon>Agaricomycotina</taxon>
        <taxon>Agaricomycetes</taxon>
        <taxon>Polyporales</taxon>
        <taxon>Rhodofomes</taxon>
    </lineage>
</organism>
<dbReference type="PANTHER" id="PTHR13037">
    <property type="entry name" value="FORMIN"/>
    <property type="match status" value="1"/>
</dbReference>
<gene>
    <name evidence="3" type="ORF">C8Q71DRAFT_855666</name>
</gene>
<sequence length="731" mass="78971">MPQEENVSWNQQPFHTDLIWDHSVGHHVRRPSEGGSFSASSVDEMIRNLVSPPNPDQLLDPPAVVMARMTGNPPHIHPSSAPDPRVTQSPTARPRDPAPPLAMPAESSAFVAPWNDHTMPLHFEQHSTSSIHSSMRQSGPEVYVDVTTNIQAPSPRRSFAGYTGAQGVAGPSSRREEPRTPRQSSQRGDRIPSRASVLSYVSIPRGTRQHEPPIDVDAIDAMDVDEGGAPAPAPPVSHPPFFVDPFAAAPPMHAPPMPAHPMPAHPMPAPPRPAPPMPAPPAPAPMRPAPPTPAPQTPAPPMHAPLMQAPPVPAPPMPAPPAANPRRAPVNHPIFNEQLLREGTQVASGIDWLNADFTRAPPKGWKRVQFRSLRDVLKGQDKEQAKRWTEIAKLRKCLLIQIAGCGGCDDDFASWQSYELMKELVLILFGVSRRQLLPPQQEAGAPAGSNIAPYYTLATDLSDHQIAAMLGWTWVSTKWLSVNFVAFPTPLPTYVATWESSTAFVSSAPQDVEDMLAAGFNREPLLSTTARIIRSDKDAGAAGRWGDTSLINAFNATVNSVRVDMLPRLVGPQNTPAPLYAMYCDPPTANEKDWEVFRDAIQAHAFGVDGGRNPDLFVNSSDCRICHSADHSVGLCYLDSVEGWNGPRRENYTNQAAPSTRGGRNRPRGGNQQRGGGNQQRGGGDQQRGRGRGGRGRGRGGNGRPAAGQSLDQNASAALLRAASGGWPHQR</sequence>
<feature type="compositionally biased region" description="Basic residues" evidence="2">
    <location>
        <begin position="689"/>
        <end position="698"/>
    </location>
</feature>
<reference evidence="3 4" key="1">
    <citation type="journal article" date="2021" name="Environ. Microbiol.">
        <title>Gene family expansions and transcriptome signatures uncover fungal adaptations to wood decay.</title>
        <authorList>
            <person name="Hage H."/>
            <person name="Miyauchi S."/>
            <person name="Viragh M."/>
            <person name="Drula E."/>
            <person name="Min B."/>
            <person name="Chaduli D."/>
            <person name="Navarro D."/>
            <person name="Favel A."/>
            <person name="Norest M."/>
            <person name="Lesage-Meessen L."/>
            <person name="Balint B."/>
            <person name="Merenyi Z."/>
            <person name="de Eugenio L."/>
            <person name="Morin E."/>
            <person name="Martinez A.T."/>
            <person name="Baldrian P."/>
            <person name="Stursova M."/>
            <person name="Martinez M.J."/>
            <person name="Novotny C."/>
            <person name="Magnuson J.K."/>
            <person name="Spatafora J.W."/>
            <person name="Maurice S."/>
            <person name="Pangilinan J."/>
            <person name="Andreopoulos W."/>
            <person name="LaButti K."/>
            <person name="Hundley H."/>
            <person name="Na H."/>
            <person name="Kuo A."/>
            <person name="Barry K."/>
            <person name="Lipzen A."/>
            <person name="Henrissat B."/>
            <person name="Riley R."/>
            <person name="Ahrendt S."/>
            <person name="Nagy L.G."/>
            <person name="Grigoriev I.V."/>
            <person name="Martin F."/>
            <person name="Rosso M.N."/>
        </authorList>
    </citation>
    <scope>NUCLEOTIDE SEQUENCE [LARGE SCALE GENOMIC DNA]</scope>
    <source>
        <strain evidence="3 4">CIRM-BRFM 1785</strain>
    </source>
</reference>
<feature type="compositionally biased region" description="Low complexity" evidence="2">
    <location>
        <begin position="715"/>
        <end position="731"/>
    </location>
</feature>
<feature type="compositionally biased region" description="Pro residues" evidence="2">
    <location>
        <begin position="263"/>
        <end position="323"/>
    </location>
</feature>
<proteinExistence type="predicted"/>
<evidence type="ECO:0000256" key="1">
    <source>
        <dbReference type="ARBA" id="ARBA00022581"/>
    </source>
</evidence>
<evidence type="ECO:0000313" key="4">
    <source>
        <dbReference type="Proteomes" id="UP000814176"/>
    </source>
</evidence>
<dbReference type="PANTHER" id="PTHR13037:SF24">
    <property type="entry name" value="POLYCOMB PROTEIN PCL-RELATED"/>
    <property type="match status" value="1"/>
</dbReference>
<comment type="caution">
    <text evidence="3">The sequence shown here is derived from an EMBL/GenBank/DDBJ whole genome shotgun (WGS) entry which is preliminary data.</text>
</comment>
<evidence type="ECO:0000313" key="3">
    <source>
        <dbReference type="EMBL" id="KAH9839015.1"/>
    </source>
</evidence>
<dbReference type="RefSeq" id="XP_047780770.1">
    <property type="nucleotide sequence ID" value="XM_047927207.1"/>
</dbReference>
<protein>
    <submittedName>
        <fullName evidence="3">Uncharacterized protein</fullName>
    </submittedName>
</protein>
<feature type="region of interest" description="Disordered" evidence="2">
    <location>
        <begin position="69"/>
        <end position="102"/>
    </location>
</feature>
<keyword evidence="1" id="KW-0945">Host-virus interaction</keyword>
<feature type="region of interest" description="Disordered" evidence="2">
    <location>
        <begin position="647"/>
        <end position="731"/>
    </location>
</feature>
<dbReference type="EMBL" id="JADCUA010000006">
    <property type="protein sequence ID" value="KAH9839015.1"/>
    <property type="molecule type" value="Genomic_DNA"/>
</dbReference>
<dbReference type="GeneID" id="72007939"/>
<feature type="region of interest" description="Disordered" evidence="2">
    <location>
        <begin position="263"/>
        <end position="325"/>
    </location>
</feature>
<feature type="compositionally biased region" description="Gly residues" evidence="2">
    <location>
        <begin position="672"/>
        <end position="686"/>
    </location>
</feature>